<dbReference type="AlphaFoldDB" id="A0A422N6F8"/>
<feature type="non-terminal residue" evidence="3">
    <location>
        <position position="1"/>
    </location>
</feature>
<dbReference type="OrthoDB" id="269134at2759"/>
<gene>
    <name evidence="3" type="ORF">TraAM80_07229</name>
</gene>
<evidence type="ECO:0000259" key="1">
    <source>
        <dbReference type="Pfam" id="PF14908"/>
    </source>
</evidence>
<evidence type="ECO:0000313" key="3">
    <source>
        <dbReference type="EMBL" id="RNF01067.1"/>
    </source>
</evidence>
<feature type="domain" description="CCDC81 HU" evidence="2">
    <location>
        <begin position="181"/>
        <end position="248"/>
    </location>
</feature>
<dbReference type="GeneID" id="40331162"/>
<dbReference type="Pfam" id="PF18289">
    <property type="entry name" value="HU-CCDC81_euk_2"/>
    <property type="match status" value="1"/>
</dbReference>
<evidence type="ECO:0000313" key="4">
    <source>
        <dbReference type="Proteomes" id="UP000283634"/>
    </source>
</evidence>
<comment type="caution">
    <text evidence="3">The sequence shown here is derived from an EMBL/GenBank/DDBJ whole genome shotgun (WGS) entry which is preliminary data.</text>
</comment>
<dbReference type="Proteomes" id="UP000283634">
    <property type="component" value="Unassembled WGS sequence"/>
</dbReference>
<accession>A0A422N6F8</accession>
<evidence type="ECO:0008006" key="5">
    <source>
        <dbReference type="Google" id="ProtNLM"/>
    </source>
</evidence>
<dbReference type="RefSeq" id="XP_029236120.1">
    <property type="nucleotide sequence ID" value="XM_029384031.1"/>
</dbReference>
<organism evidence="3 4">
    <name type="scientific">Trypanosoma rangeli</name>
    <dbReference type="NCBI Taxonomy" id="5698"/>
    <lineage>
        <taxon>Eukaryota</taxon>
        <taxon>Discoba</taxon>
        <taxon>Euglenozoa</taxon>
        <taxon>Kinetoplastea</taxon>
        <taxon>Metakinetoplastina</taxon>
        <taxon>Trypanosomatida</taxon>
        <taxon>Trypanosomatidae</taxon>
        <taxon>Trypanosoma</taxon>
        <taxon>Herpetosoma</taxon>
    </lineage>
</organism>
<dbReference type="VEuPathDB" id="TriTrypDB:TRSC58_03339"/>
<proteinExistence type="predicted"/>
<feature type="domain" description="CCDC81 HU" evidence="1">
    <location>
        <begin position="83"/>
        <end position="164"/>
    </location>
</feature>
<dbReference type="EMBL" id="MKGL01000293">
    <property type="protein sequence ID" value="RNF01067.1"/>
    <property type="molecule type" value="Genomic_DNA"/>
</dbReference>
<dbReference type="Pfam" id="PF14908">
    <property type="entry name" value="HU-CCDC81_euk_1"/>
    <property type="match status" value="1"/>
</dbReference>
<reference evidence="3 4" key="1">
    <citation type="journal article" date="2018" name="BMC Genomics">
        <title>Genomic comparison of Trypanosoma conorhini and Trypanosoma rangeli to Trypanosoma cruzi strains of high and low virulence.</title>
        <authorList>
            <person name="Bradwell K.R."/>
            <person name="Koparde V.N."/>
            <person name="Matveyev A.V."/>
            <person name="Serrano M.G."/>
            <person name="Alves J.M."/>
            <person name="Parikh H."/>
            <person name="Huang B."/>
            <person name="Lee V."/>
            <person name="Espinosa-Alvarez O."/>
            <person name="Ortiz P.A."/>
            <person name="Costa-Martins A.G."/>
            <person name="Teixeira M.M."/>
            <person name="Buck G.A."/>
        </authorList>
    </citation>
    <scope>NUCLEOTIDE SEQUENCE [LARGE SCALE GENOMIC DNA]</scope>
    <source>
        <strain evidence="3 4">AM80</strain>
    </source>
</reference>
<dbReference type="InterPro" id="IPR040673">
    <property type="entry name" value="CCDC81_HU_dom_2"/>
</dbReference>
<name>A0A422N6F8_TRYRA</name>
<protein>
    <recommendedName>
        <fullName evidence="5">CCDC81 HU domain-containing protein</fullName>
    </recommendedName>
</protein>
<sequence>FTSKECTAQGKQLAAWLLSCCFEGPVNRHKLVCTQRSLRCRLRRSEVEREGGLRSRKVNNRAIMDSNSCYACYAEIADVVSSIKCLYYHQTKGRGGTDLLHRIWRSMGELLEEQLITKRSCIVTDFFHASVKVQKAQYFDGFCHFYKPQFVLLPDFISKFHLQNVLTTADAHYHATVPHYISYSGIADATGTDRFVVEAAIQDSTREIGKYLVRNPKTVLRIDIGIAFLEFRGREYRIKWTEEFLQRFRKAVGPRCVVSPYDPPPMLPAATRCRFQTDCLSKDTLQASVANTVDREKRLAVVEMNDSKGCSGFRKSFW</sequence>
<keyword evidence="4" id="KW-1185">Reference proteome</keyword>
<dbReference type="OMA" id="HYHATVP"/>
<evidence type="ECO:0000259" key="2">
    <source>
        <dbReference type="Pfam" id="PF18289"/>
    </source>
</evidence>
<dbReference type="InterPro" id="IPR028034">
    <property type="entry name" value="HU-CCDC81"/>
</dbReference>